<evidence type="ECO:0000313" key="2">
    <source>
        <dbReference type="EMBL" id="TGZ85626.1"/>
    </source>
</evidence>
<proteinExistence type="predicted"/>
<dbReference type="InParanoid" id="A0A4S2N8R7"/>
<organism evidence="2 3">
    <name type="scientific">Ascodesmis nigricans</name>
    <dbReference type="NCBI Taxonomy" id="341454"/>
    <lineage>
        <taxon>Eukaryota</taxon>
        <taxon>Fungi</taxon>
        <taxon>Dikarya</taxon>
        <taxon>Ascomycota</taxon>
        <taxon>Pezizomycotina</taxon>
        <taxon>Pezizomycetes</taxon>
        <taxon>Pezizales</taxon>
        <taxon>Ascodesmidaceae</taxon>
        <taxon>Ascodesmis</taxon>
    </lineage>
</organism>
<accession>A0A4S2N8R7</accession>
<dbReference type="Proteomes" id="UP000298138">
    <property type="component" value="Unassembled WGS sequence"/>
</dbReference>
<evidence type="ECO:0000313" key="3">
    <source>
        <dbReference type="Proteomes" id="UP000298138"/>
    </source>
</evidence>
<feature type="region of interest" description="Disordered" evidence="1">
    <location>
        <begin position="1"/>
        <end position="21"/>
    </location>
</feature>
<dbReference type="Pfam" id="PF11093">
    <property type="entry name" value="Mitochondr_Som1"/>
    <property type="match status" value="1"/>
</dbReference>
<dbReference type="InterPro" id="IPR024645">
    <property type="entry name" value="Mitochondr_Som1"/>
</dbReference>
<evidence type="ECO:0000256" key="1">
    <source>
        <dbReference type="SAM" id="MobiDB-lite"/>
    </source>
</evidence>
<dbReference type="OrthoDB" id="3983163at2759"/>
<reference evidence="2 3" key="1">
    <citation type="submission" date="2019-04" db="EMBL/GenBank/DDBJ databases">
        <title>Comparative genomics and transcriptomics to analyze fruiting body development in filamentous ascomycetes.</title>
        <authorList>
            <consortium name="DOE Joint Genome Institute"/>
            <person name="Lutkenhaus R."/>
            <person name="Traeger S."/>
            <person name="Breuer J."/>
            <person name="Kuo A."/>
            <person name="Lipzen A."/>
            <person name="Pangilinan J."/>
            <person name="Dilworth D."/>
            <person name="Sandor L."/>
            <person name="Poggeler S."/>
            <person name="Barry K."/>
            <person name="Grigoriev I.V."/>
            <person name="Nowrousian M."/>
        </authorList>
    </citation>
    <scope>NUCLEOTIDE SEQUENCE [LARGE SCALE GENOMIC DNA]</scope>
    <source>
        <strain evidence="2 3">CBS 389.68</strain>
    </source>
</reference>
<protein>
    <submittedName>
        <fullName evidence="2">Uncharacterized protein</fullName>
    </submittedName>
</protein>
<keyword evidence="3" id="KW-1185">Reference proteome</keyword>
<name>A0A4S2N8R7_9PEZI</name>
<dbReference type="GO" id="GO:0042720">
    <property type="term" value="C:mitochondrial inner membrane peptidase complex"/>
    <property type="evidence" value="ECO:0007669"/>
    <property type="project" value="InterPro"/>
</dbReference>
<dbReference type="AlphaFoldDB" id="A0A4S2N8R7"/>
<dbReference type="EMBL" id="ML220112">
    <property type="protein sequence ID" value="TGZ85626.1"/>
    <property type="molecule type" value="Genomic_DNA"/>
</dbReference>
<sequence>MVTSHDPTTAHANHEAQPQLTWSNDILSHSLKNFRPSSPVMIPTELFPASSLPQHLQTDVTTGRRRKDRVPSLETCPLVEMAQWNCEADGGVTRCWPVKRWFRR</sequence>
<gene>
    <name evidence="2" type="ORF">EX30DRAFT_346141</name>
</gene>